<dbReference type="Gene3D" id="3.30.160.60">
    <property type="entry name" value="Classic Zinc Finger"/>
    <property type="match status" value="2"/>
</dbReference>
<evidence type="ECO:0000259" key="6">
    <source>
        <dbReference type="PROSITE" id="PS50157"/>
    </source>
</evidence>
<dbReference type="GO" id="GO:0008270">
    <property type="term" value="F:zinc ion binding"/>
    <property type="evidence" value="ECO:0007669"/>
    <property type="project" value="UniProtKB-KW"/>
</dbReference>
<sequence length="273" mass="32268">MTFTCGDCWREFPAGCKSRQQHLDATGHRAPEFECDTCDRYYKNRRSVEWHMDYYDHWSQDVSSDEWGCVNCGDVYSDEEYLRDHEVRDHFYCDPCNRYFDTWNNIRQHLNSSIHRGTSIQCPFCSQTRGTATGLIHHLEQGNCPNAPLDRDKLYQAVRRRDPKGLISKKLLDWRETHKFTATERTWNPFARSYQCYLCNRLFNSLVGLNAHLNSPVHSQALYHCPNRRCGRDFTTLAAVINHLESESCQYMRFDAVQRRVEHIVDPRRMIAL</sequence>
<dbReference type="InterPro" id="IPR013087">
    <property type="entry name" value="Znf_C2H2_type"/>
</dbReference>
<evidence type="ECO:0000313" key="8">
    <source>
        <dbReference type="Proteomes" id="UP000186583"/>
    </source>
</evidence>
<dbReference type="EMBL" id="MPGH01000204">
    <property type="protein sequence ID" value="OLN83403.1"/>
    <property type="molecule type" value="Genomic_DNA"/>
</dbReference>
<dbReference type="STRING" id="708187.A0A1Q8RGV5"/>
<dbReference type="GO" id="GO:0000981">
    <property type="term" value="F:DNA-binding transcription factor activity, RNA polymerase II-specific"/>
    <property type="evidence" value="ECO:0007669"/>
    <property type="project" value="TreeGrafter"/>
</dbReference>
<dbReference type="InterPro" id="IPR022755">
    <property type="entry name" value="Znf_C2H2_jaz"/>
</dbReference>
<name>A0A1Q8RGV5_9PEZI</name>
<dbReference type="Pfam" id="PF12874">
    <property type="entry name" value="zf-met"/>
    <property type="match status" value="1"/>
</dbReference>
<keyword evidence="1" id="KW-0479">Metal-binding</keyword>
<dbReference type="Pfam" id="PF12171">
    <property type="entry name" value="zf-C2H2_jaz"/>
    <property type="match status" value="1"/>
</dbReference>
<dbReference type="SUPFAM" id="SSF57667">
    <property type="entry name" value="beta-beta-alpha zinc fingers"/>
    <property type="match status" value="2"/>
</dbReference>
<dbReference type="SMART" id="SM00355">
    <property type="entry name" value="ZnF_C2H2"/>
    <property type="match status" value="5"/>
</dbReference>
<dbReference type="GO" id="GO:0000977">
    <property type="term" value="F:RNA polymerase II transcription regulatory region sequence-specific DNA binding"/>
    <property type="evidence" value="ECO:0007669"/>
    <property type="project" value="TreeGrafter"/>
</dbReference>
<keyword evidence="3 5" id="KW-0863">Zinc-finger</keyword>
<dbReference type="GO" id="GO:0005634">
    <property type="term" value="C:nucleus"/>
    <property type="evidence" value="ECO:0007669"/>
    <property type="project" value="TreeGrafter"/>
</dbReference>
<dbReference type="Proteomes" id="UP000186583">
    <property type="component" value="Unassembled WGS sequence"/>
</dbReference>
<gene>
    <name evidence="7" type="ORF">CCHL11_03137</name>
</gene>
<dbReference type="PANTHER" id="PTHR24409:SF356">
    <property type="entry name" value="C2H2 FINGER DOMAIN TRANSCRIPTION FACTOR (EUROFUNG)"/>
    <property type="match status" value="1"/>
</dbReference>
<dbReference type="AlphaFoldDB" id="A0A1Q8RGV5"/>
<accession>A0A1Q8RGV5</accession>
<dbReference type="PANTHER" id="PTHR24409">
    <property type="entry name" value="ZINC FINGER PROTEIN 142"/>
    <property type="match status" value="1"/>
</dbReference>
<dbReference type="PROSITE" id="PS50157">
    <property type="entry name" value="ZINC_FINGER_C2H2_2"/>
    <property type="match status" value="2"/>
</dbReference>
<keyword evidence="8" id="KW-1185">Reference proteome</keyword>
<keyword evidence="4" id="KW-0862">Zinc</keyword>
<evidence type="ECO:0000256" key="5">
    <source>
        <dbReference type="PROSITE-ProRule" id="PRU00042"/>
    </source>
</evidence>
<evidence type="ECO:0000256" key="4">
    <source>
        <dbReference type="ARBA" id="ARBA00022833"/>
    </source>
</evidence>
<evidence type="ECO:0000256" key="2">
    <source>
        <dbReference type="ARBA" id="ARBA00022737"/>
    </source>
</evidence>
<keyword evidence="2" id="KW-0677">Repeat</keyword>
<dbReference type="OrthoDB" id="6077919at2759"/>
<evidence type="ECO:0000313" key="7">
    <source>
        <dbReference type="EMBL" id="OLN83403.1"/>
    </source>
</evidence>
<evidence type="ECO:0000256" key="1">
    <source>
        <dbReference type="ARBA" id="ARBA00022723"/>
    </source>
</evidence>
<dbReference type="InterPro" id="IPR036236">
    <property type="entry name" value="Znf_C2H2_sf"/>
</dbReference>
<comment type="caution">
    <text evidence="7">The sequence shown here is derived from an EMBL/GenBank/DDBJ whole genome shotgun (WGS) entry which is preliminary data.</text>
</comment>
<dbReference type="PROSITE" id="PS00028">
    <property type="entry name" value="ZINC_FINGER_C2H2_1"/>
    <property type="match status" value="3"/>
</dbReference>
<proteinExistence type="predicted"/>
<feature type="domain" description="C2H2-type" evidence="6">
    <location>
        <begin position="194"/>
        <end position="219"/>
    </location>
</feature>
<organism evidence="7 8">
    <name type="scientific">Colletotrichum chlorophyti</name>
    <dbReference type="NCBI Taxonomy" id="708187"/>
    <lineage>
        <taxon>Eukaryota</taxon>
        <taxon>Fungi</taxon>
        <taxon>Dikarya</taxon>
        <taxon>Ascomycota</taxon>
        <taxon>Pezizomycotina</taxon>
        <taxon>Sordariomycetes</taxon>
        <taxon>Hypocreomycetidae</taxon>
        <taxon>Glomerellales</taxon>
        <taxon>Glomerellaceae</taxon>
        <taxon>Colletotrichum</taxon>
    </lineage>
</organism>
<feature type="domain" description="C2H2-type" evidence="6">
    <location>
        <begin position="91"/>
        <end position="120"/>
    </location>
</feature>
<protein>
    <submittedName>
        <fullName evidence="7">Zinc finger and BTB domain-containing protein 17</fullName>
    </submittedName>
</protein>
<reference evidence="7 8" key="1">
    <citation type="submission" date="2016-11" db="EMBL/GenBank/DDBJ databases">
        <title>Draft Genome Assembly of Colletotrichum chlorophyti a pathogen of herbaceous plants.</title>
        <authorList>
            <person name="Gan P."/>
            <person name="Narusaka M."/>
            <person name="Tsushima A."/>
            <person name="Narusaka Y."/>
            <person name="Takano Y."/>
            <person name="Shirasu K."/>
        </authorList>
    </citation>
    <scope>NUCLEOTIDE SEQUENCE [LARGE SCALE GENOMIC DNA]</scope>
    <source>
        <strain evidence="7 8">NTL11</strain>
    </source>
</reference>
<evidence type="ECO:0000256" key="3">
    <source>
        <dbReference type="ARBA" id="ARBA00022771"/>
    </source>
</evidence>